<evidence type="ECO:0000313" key="8">
    <source>
        <dbReference type="EMBL" id="MRX72108.1"/>
    </source>
</evidence>
<organism evidence="8 9">
    <name type="scientific">Metabacillus lacus</name>
    <dbReference type="NCBI Taxonomy" id="1983721"/>
    <lineage>
        <taxon>Bacteria</taxon>
        <taxon>Bacillati</taxon>
        <taxon>Bacillota</taxon>
        <taxon>Bacilli</taxon>
        <taxon>Bacillales</taxon>
        <taxon>Bacillaceae</taxon>
        <taxon>Metabacillus</taxon>
    </lineage>
</organism>
<evidence type="ECO:0000313" key="9">
    <source>
        <dbReference type="Proteomes" id="UP000448867"/>
    </source>
</evidence>
<dbReference type="GO" id="GO:0022857">
    <property type="term" value="F:transmembrane transporter activity"/>
    <property type="evidence" value="ECO:0007669"/>
    <property type="project" value="InterPro"/>
</dbReference>
<evidence type="ECO:0000256" key="5">
    <source>
        <dbReference type="ARBA" id="ARBA00023136"/>
    </source>
</evidence>
<dbReference type="Gene3D" id="1.20.1250.20">
    <property type="entry name" value="MFS general substrate transporter like domains"/>
    <property type="match status" value="1"/>
</dbReference>
<reference evidence="8 9" key="1">
    <citation type="submission" date="2019-11" db="EMBL/GenBank/DDBJ databases">
        <title>Bacillus lacus genome.</title>
        <authorList>
            <person name="Allen C.J."/>
            <person name="Newman J.D."/>
        </authorList>
    </citation>
    <scope>NUCLEOTIDE SEQUENCE [LARGE SCALE GENOMIC DNA]</scope>
    <source>
        <strain evidence="8 9">KCTC 33946</strain>
    </source>
</reference>
<feature type="transmembrane region" description="Helical" evidence="6">
    <location>
        <begin position="297"/>
        <end position="315"/>
    </location>
</feature>
<name>A0A7X2IYF1_9BACI</name>
<dbReference type="EMBL" id="WKKI01000011">
    <property type="protein sequence ID" value="MRX72108.1"/>
    <property type="molecule type" value="Genomic_DNA"/>
</dbReference>
<evidence type="ECO:0000256" key="3">
    <source>
        <dbReference type="ARBA" id="ARBA00022692"/>
    </source>
</evidence>
<feature type="domain" description="Major facilitator superfamily (MFS) profile" evidence="7">
    <location>
        <begin position="4"/>
        <end position="411"/>
    </location>
</feature>
<accession>A0A7X2IYF1</accession>
<feature type="transmembrane region" description="Helical" evidence="6">
    <location>
        <begin position="66"/>
        <end position="84"/>
    </location>
</feature>
<dbReference type="OrthoDB" id="9816124at2"/>
<dbReference type="InterPro" id="IPR011701">
    <property type="entry name" value="MFS"/>
</dbReference>
<dbReference type="InterPro" id="IPR053160">
    <property type="entry name" value="MFS_DHA3_Transporter"/>
</dbReference>
<feature type="transmembrane region" description="Helical" evidence="6">
    <location>
        <begin position="265"/>
        <end position="285"/>
    </location>
</feature>
<comment type="caution">
    <text evidence="8">The sequence shown here is derived from an EMBL/GenBank/DDBJ whole genome shotgun (WGS) entry which is preliminary data.</text>
</comment>
<dbReference type="SUPFAM" id="SSF103473">
    <property type="entry name" value="MFS general substrate transporter"/>
    <property type="match status" value="1"/>
</dbReference>
<dbReference type="GO" id="GO:0005886">
    <property type="term" value="C:plasma membrane"/>
    <property type="evidence" value="ECO:0007669"/>
    <property type="project" value="UniProtKB-SubCell"/>
</dbReference>
<sequence length="423" mass="45319">MRASTVYIWMAAVLTLANAIMFTTYAVYYVNGLGLSPLQLLLVGTALELTILLFEIPTGVFADTRGRRLSVIIGIAIVGSAFILEGSVPLIFALTGGLLSLFAGVVLAEVFRGIGETFISGASIAWITDEVGEKQVGDLLLKSNSINIGAGIAGILLSMLLSSLSLNLPYLVGGVLYLLLALFLLFKMKESLTVHEAEEFSSHVSHAAATMKSGLAIIRRSAVLPALMVSVFFAGAGLEGIDRLWEAHLLTSFQLPEVFGFTPSVWIGLITLCASLLTFLATAAVRKLVNTEEAGAIAFFLSILTVIQIACTIGFAAAGEFLWALISFLLLAMVRNVKSPLYDAWIIQHIPSESRSTTLSMISVFDAFGQTVGGPVVGAAGTRYTVRTSLLLSAVFLFPVLLVFMRARKLYKMKKDQQNGAHL</sequence>
<dbReference type="Proteomes" id="UP000448867">
    <property type="component" value="Unassembled WGS sequence"/>
</dbReference>
<gene>
    <name evidence="8" type="ORF">GJU40_08030</name>
</gene>
<evidence type="ECO:0000259" key="7">
    <source>
        <dbReference type="PROSITE" id="PS50850"/>
    </source>
</evidence>
<dbReference type="InterPro" id="IPR036259">
    <property type="entry name" value="MFS_trans_sf"/>
</dbReference>
<comment type="subcellular location">
    <subcellularLocation>
        <location evidence="1">Cell membrane</location>
        <topology evidence="1">Multi-pass membrane protein</topology>
    </subcellularLocation>
</comment>
<protein>
    <submittedName>
        <fullName evidence="8">MFS transporter</fullName>
    </submittedName>
</protein>
<evidence type="ECO:0000256" key="1">
    <source>
        <dbReference type="ARBA" id="ARBA00004651"/>
    </source>
</evidence>
<keyword evidence="3 6" id="KW-0812">Transmembrane</keyword>
<dbReference type="Pfam" id="PF07690">
    <property type="entry name" value="MFS_1"/>
    <property type="match status" value="1"/>
</dbReference>
<feature type="transmembrane region" description="Helical" evidence="6">
    <location>
        <begin position="34"/>
        <end position="54"/>
    </location>
</feature>
<keyword evidence="4 6" id="KW-1133">Transmembrane helix</keyword>
<dbReference type="PANTHER" id="PTHR23530:SF1">
    <property type="entry name" value="PERMEASE, MAJOR FACILITATOR SUPERFAMILY-RELATED"/>
    <property type="match status" value="1"/>
</dbReference>
<feature type="transmembrane region" description="Helical" evidence="6">
    <location>
        <begin position="222"/>
        <end position="245"/>
    </location>
</feature>
<keyword evidence="9" id="KW-1185">Reference proteome</keyword>
<feature type="transmembrane region" description="Helical" evidence="6">
    <location>
        <begin position="7"/>
        <end position="28"/>
    </location>
</feature>
<feature type="transmembrane region" description="Helical" evidence="6">
    <location>
        <begin position="168"/>
        <end position="186"/>
    </location>
</feature>
<evidence type="ECO:0000256" key="6">
    <source>
        <dbReference type="SAM" id="Phobius"/>
    </source>
</evidence>
<feature type="transmembrane region" description="Helical" evidence="6">
    <location>
        <begin position="384"/>
        <end position="405"/>
    </location>
</feature>
<dbReference type="CDD" id="cd06174">
    <property type="entry name" value="MFS"/>
    <property type="match status" value="1"/>
</dbReference>
<evidence type="ECO:0000256" key="2">
    <source>
        <dbReference type="ARBA" id="ARBA00022448"/>
    </source>
</evidence>
<keyword evidence="2" id="KW-0813">Transport</keyword>
<keyword evidence="5 6" id="KW-0472">Membrane</keyword>
<proteinExistence type="predicted"/>
<evidence type="ECO:0000256" key="4">
    <source>
        <dbReference type="ARBA" id="ARBA00022989"/>
    </source>
</evidence>
<dbReference type="PROSITE" id="PS50850">
    <property type="entry name" value="MFS"/>
    <property type="match status" value="1"/>
</dbReference>
<dbReference type="InterPro" id="IPR020846">
    <property type="entry name" value="MFS_dom"/>
</dbReference>
<dbReference type="PANTHER" id="PTHR23530">
    <property type="entry name" value="TRANSPORT PROTEIN-RELATED"/>
    <property type="match status" value="1"/>
</dbReference>
<dbReference type="AlphaFoldDB" id="A0A7X2IYF1"/>
<dbReference type="RefSeq" id="WP_154307243.1">
    <property type="nucleotide sequence ID" value="NZ_WKKI01000011.1"/>
</dbReference>